<keyword evidence="3" id="KW-1185">Reference proteome</keyword>
<evidence type="ECO:0000313" key="2">
    <source>
        <dbReference type="EMBL" id="MED6211025.1"/>
    </source>
</evidence>
<gene>
    <name evidence="2" type="ORF">PIB30_069689</name>
</gene>
<evidence type="ECO:0000256" key="1">
    <source>
        <dbReference type="SAM" id="MobiDB-lite"/>
    </source>
</evidence>
<reference evidence="2 3" key="1">
    <citation type="journal article" date="2023" name="Plants (Basel)">
        <title>Bridging the Gap: Combining Genomics and Transcriptomics Approaches to Understand Stylosanthes scabra, an Orphan Legume from the Brazilian Caatinga.</title>
        <authorList>
            <person name="Ferreira-Neto J.R.C."/>
            <person name="da Silva M.D."/>
            <person name="Binneck E."/>
            <person name="de Melo N.F."/>
            <person name="da Silva R.H."/>
            <person name="de Melo A.L.T.M."/>
            <person name="Pandolfi V."/>
            <person name="Bustamante F.O."/>
            <person name="Brasileiro-Vidal A.C."/>
            <person name="Benko-Iseppon A.M."/>
        </authorList>
    </citation>
    <scope>NUCLEOTIDE SEQUENCE [LARGE SCALE GENOMIC DNA]</scope>
    <source>
        <tissue evidence="2">Leaves</tissue>
    </source>
</reference>
<name>A0ABU6YNT7_9FABA</name>
<dbReference type="Proteomes" id="UP001341840">
    <property type="component" value="Unassembled WGS sequence"/>
</dbReference>
<protein>
    <submittedName>
        <fullName evidence="2">Uncharacterized protein</fullName>
    </submittedName>
</protein>
<feature type="region of interest" description="Disordered" evidence="1">
    <location>
        <begin position="1"/>
        <end position="114"/>
    </location>
</feature>
<feature type="compositionally biased region" description="Basic and acidic residues" evidence="1">
    <location>
        <begin position="96"/>
        <end position="114"/>
    </location>
</feature>
<proteinExistence type="predicted"/>
<comment type="caution">
    <text evidence="2">The sequence shown here is derived from an EMBL/GenBank/DDBJ whole genome shotgun (WGS) entry which is preliminary data.</text>
</comment>
<feature type="compositionally biased region" description="Polar residues" evidence="1">
    <location>
        <begin position="79"/>
        <end position="93"/>
    </location>
</feature>
<dbReference type="EMBL" id="JASCZI010242426">
    <property type="protein sequence ID" value="MED6211025.1"/>
    <property type="molecule type" value="Genomic_DNA"/>
</dbReference>
<sequence>MTINTNNFIEETRSNFKNQGESIRNSETQVSQLAKQLATRSPNTFPSDTEVLENNSKPKSDKDVEDNTVEDSPIKSTIEESTQAQPKSSSPSSLVKGKEKHIPFPQRFQKEAKDQQFSKFREIFKKL</sequence>
<feature type="compositionally biased region" description="Polar residues" evidence="1">
    <location>
        <begin position="1"/>
        <end position="55"/>
    </location>
</feature>
<accession>A0ABU6YNT7</accession>
<evidence type="ECO:0000313" key="3">
    <source>
        <dbReference type="Proteomes" id="UP001341840"/>
    </source>
</evidence>
<organism evidence="2 3">
    <name type="scientific">Stylosanthes scabra</name>
    <dbReference type="NCBI Taxonomy" id="79078"/>
    <lineage>
        <taxon>Eukaryota</taxon>
        <taxon>Viridiplantae</taxon>
        <taxon>Streptophyta</taxon>
        <taxon>Embryophyta</taxon>
        <taxon>Tracheophyta</taxon>
        <taxon>Spermatophyta</taxon>
        <taxon>Magnoliopsida</taxon>
        <taxon>eudicotyledons</taxon>
        <taxon>Gunneridae</taxon>
        <taxon>Pentapetalae</taxon>
        <taxon>rosids</taxon>
        <taxon>fabids</taxon>
        <taxon>Fabales</taxon>
        <taxon>Fabaceae</taxon>
        <taxon>Papilionoideae</taxon>
        <taxon>50 kb inversion clade</taxon>
        <taxon>dalbergioids sensu lato</taxon>
        <taxon>Dalbergieae</taxon>
        <taxon>Pterocarpus clade</taxon>
        <taxon>Stylosanthes</taxon>
    </lineage>
</organism>